<comment type="caution">
    <text evidence="6">The sequence shown here is derived from an EMBL/GenBank/DDBJ whole genome shotgun (WGS) entry which is preliminary data.</text>
</comment>
<dbReference type="Proteomes" id="UP001107961">
    <property type="component" value="Unassembled WGS sequence"/>
</dbReference>
<dbReference type="PANTHER" id="PTHR43391:SF14">
    <property type="entry name" value="DEHYDROGENASE_REDUCTASE SDR FAMILY PROTEIN 7-LIKE"/>
    <property type="match status" value="1"/>
</dbReference>
<dbReference type="InterPro" id="IPR057326">
    <property type="entry name" value="KR_dom"/>
</dbReference>
<proteinExistence type="inferred from homology"/>
<dbReference type="AlphaFoldDB" id="A0A9Q3ZEH1"/>
<dbReference type="GO" id="GO:0016491">
    <property type="term" value="F:oxidoreductase activity"/>
    <property type="evidence" value="ECO:0007669"/>
    <property type="project" value="UniProtKB-KW"/>
</dbReference>
<sequence>MSQNSPVMLITGAAHGLGAALARAAVDDYRLALLDRDELAGQTLANTLRGRTGEVLFLHADVSDERAVRQAMERIQRRWERLDVVINNAGVADTGPFEALGNHGWETLWRTNVMGTVYVCRAALALMKRQNSGHLINISALAGITGPPGLSSYAACGGALVRLSEALAAELAGTGIAVSVACPDLFASTLHQRLTGADPLSRARLERAMRRAADDVDTVAREILGATAKRPLYIFPQAEARRAWRRKRRNPVRFFHKWQKRG</sequence>
<evidence type="ECO:0000259" key="5">
    <source>
        <dbReference type="SMART" id="SM00822"/>
    </source>
</evidence>
<accession>A0A9Q3ZEH1</accession>
<evidence type="ECO:0000256" key="2">
    <source>
        <dbReference type="ARBA" id="ARBA00022857"/>
    </source>
</evidence>
<dbReference type="InterPro" id="IPR002347">
    <property type="entry name" value="SDR_fam"/>
</dbReference>
<evidence type="ECO:0000256" key="3">
    <source>
        <dbReference type="ARBA" id="ARBA00023002"/>
    </source>
</evidence>
<dbReference type="PRINTS" id="PR00080">
    <property type="entry name" value="SDRFAMILY"/>
</dbReference>
<dbReference type="SUPFAM" id="SSF51735">
    <property type="entry name" value="NAD(P)-binding Rossmann-fold domains"/>
    <property type="match status" value="1"/>
</dbReference>
<evidence type="ECO:0000256" key="1">
    <source>
        <dbReference type="ARBA" id="ARBA00006484"/>
    </source>
</evidence>
<keyword evidence="7" id="KW-1185">Reference proteome</keyword>
<dbReference type="PANTHER" id="PTHR43391">
    <property type="entry name" value="RETINOL DEHYDROGENASE-RELATED"/>
    <property type="match status" value="1"/>
</dbReference>
<evidence type="ECO:0000256" key="4">
    <source>
        <dbReference type="RuleBase" id="RU000363"/>
    </source>
</evidence>
<dbReference type="PRINTS" id="PR00081">
    <property type="entry name" value="GDHRDH"/>
</dbReference>
<evidence type="ECO:0000313" key="6">
    <source>
        <dbReference type="EMBL" id="MCE7508531.1"/>
    </source>
</evidence>
<feature type="domain" description="Ketoreductase" evidence="5">
    <location>
        <begin position="6"/>
        <end position="189"/>
    </location>
</feature>
<name>A0A9Q3ZEH1_9GAMM</name>
<organism evidence="6 7">
    <name type="scientific">Alloalcanivorax xenomutans</name>
    <dbReference type="NCBI Taxonomy" id="1094342"/>
    <lineage>
        <taxon>Bacteria</taxon>
        <taxon>Pseudomonadati</taxon>
        <taxon>Pseudomonadota</taxon>
        <taxon>Gammaproteobacteria</taxon>
        <taxon>Oceanospirillales</taxon>
        <taxon>Alcanivoracaceae</taxon>
        <taxon>Alloalcanivorax</taxon>
    </lineage>
</organism>
<dbReference type="InterPro" id="IPR036291">
    <property type="entry name" value="NAD(P)-bd_dom_sf"/>
</dbReference>
<dbReference type="Pfam" id="PF00106">
    <property type="entry name" value="adh_short"/>
    <property type="match status" value="1"/>
</dbReference>
<reference evidence="6" key="1">
    <citation type="submission" date="2022-01" db="EMBL/GenBank/DDBJ databases">
        <authorList>
            <person name="Karlyshev A.V."/>
            <person name="Jaspars M."/>
        </authorList>
    </citation>
    <scope>NUCLEOTIDE SEQUENCE</scope>
    <source>
        <strain evidence="6">AGSA3-2</strain>
    </source>
</reference>
<comment type="similarity">
    <text evidence="1 4">Belongs to the short-chain dehydrogenases/reductases (SDR) family.</text>
</comment>
<keyword evidence="3" id="KW-0560">Oxidoreductase</keyword>
<protein>
    <submittedName>
        <fullName evidence="6">SDR family oxidoreductase</fullName>
    </submittedName>
</protein>
<dbReference type="Gene3D" id="3.40.50.720">
    <property type="entry name" value="NAD(P)-binding Rossmann-like Domain"/>
    <property type="match status" value="1"/>
</dbReference>
<gene>
    <name evidence="6" type="ORF">LZG35_07755</name>
</gene>
<keyword evidence="2" id="KW-0521">NADP</keyword>
<evidence type="ECO:0000313" key="7">
    <source>
        <dbReference type="Proteomes" id="UP001107961"/>
    </source>
</evidence>
<dbReference type="CDD" id="cd05233">
    <property type="entry name" value="SDR_c"/>
    <property type="match status" value="1"/>
</dbReference>
<dbReference type="RefSeq" id="WP_080531138.1">
    <property type="nucleotide sequence ID" value="NZ_CP012331.1"/>
</dbReference>
<dbReference type="EMBL" id="JAJVKT010000007">
    <property type="protein sequence ID" value="MCE7508531.1"/>
    <property type="molecule type" value="Genomic_DNA"/>
</dbReference>
<dbReference type="SMART" id="SM00822">
    <property type="entry name" value="PKS_KR"/>
    <property type="match status" value="1"/>
</dbReference>
<dbReference type="KEGG" id="axe:P40_12855"/>